<keyword evidence="3" id="KW-1185">Reference proteome</keyword>
<reference evidence="2 3" key="1">
    <citation type="journal article" date="2021" name="BMC Genomics">
        <title>Datura genome reveals duplications of psychoactive alkaloid biosynthetic genes and high mutation rate following tissue culture.</title>
        <authorList>
            <person name="Rajewski A."/>
            <person name="Carter-House D."/>
            <person name="Stajich J."/>
            <person name="Litt A."/>
        </authorList>
    </citation>
    <scope>NUCLEOTIDE SEQUENCE [LARGE SCALE GENOMIC DNA]</scope>
    <source>
        <strain evidence="2">AR-01</strain>
    </source>
</reference>
<evidence type="ECO:0000313" key="2">
    <source>
        <dbReference type="EMBL" id="MCD9645120.1"/>
    </source>
</evidence>
<dbReference type="Proteomes" id="UP000823775">
    <property type="component" value="Unassembled WGS sequence"/>
</dbReference>
<evidence type="ECO:0000313" key="3">
    <source>
        <dbReference type="Proteomes" id="UP000823775"/>
    </source>
</evidence>
<proteinExistence type="predicted"/>
<evidence type="ECO:0000259" key="1">
    <source>
        <dbReference type="PROSITE" id="PS51382"/>
    </source>
</evidence>
<organism evidence="2 3">
    <name type="scientific">Datura stramonium</name>
    <name type="common">Jimsonweed</name>
    <name type="synonym">Common thornapple</name>
    <dbReference type="NCBI Taxonomy" id="4076"/>
    <lineage>
        <taxon>Eukaryota</taxon>
        <taxon>Viridiplantae</taxon>
        <taxon>Streptophyta</taxon>
        <taxon>Embryophyta</taxon>
        <taxon>Tracheophyta</taxon>
        <taxon>Spermatophyta</taxon>
        <taxon>Magnoliopsida</taxon>
        <taxon>eudicotyledons</taxon>
        <taxon>Gunneridae</taxon>
        <taxon>Pentapetalae</taxon>
        <taxon>asterids</taxon>
        <taxon>lamiids</taxon>
        <taxon>Solanales</taxon>
        <taxon>Solanaceae</taxon>
        <taxon>Solanoideae</taxon>
        <taxon>Datureae</taxon>
        <taxon>Datura</taxon>
    </lineage>
</organism>
<protein>
    <recommendedName>
        <fullName evidence="1">SPX domain-containing protein</fullName>
    </recommendedName>
</protein>
<accession>A0ABS8VGP7</accession>
<feature type="domain" description="SPX" evidence="1">
    <location>
        <begin position="1"/>
        <end position="162"/>
    </location>
</feature>
<name>A0ABS8VGP7_DATST</name>
<comment type="caution">
    <text evidence="2">The sequence shown here is derived from an EMBL/GenBank/DDBJ whole genome shotgun (WGS) entry which is preliminary data.</text>
</comment>
<gene>
    <name evidence="2" type="ORF">HAX54_033823</name>
</gene>
<dbReference type="InterPro" id="IPR004331">
    <property type="entry name" value="SPX_dom"/>
</dbReference>
<dbReference type="PROSITE" id="PS51382">
    <property type="entry name" value="SPX"/>
    <property type="match status" value="1"/>
</dbReference>
<dbReference type="EMBL" id="JACEIK010004340">
    <property type="protein sequence ID" value="MCD9645120.1"/>
    <property type="molecule type" value="Genomic_DNA"/>
</dbReference>
<sequence>MEKHKRDLQRPTEVLKSSALPAANINIPLLLKDGCVWEKVERNSNSRMARIHQLQVDEENETMYSRLKFLGTKSRIEKIVLFLLEQQGELASRLFVLGQEHDILVQQQDGSKLCELQQSYRDVGRELLQLLFSLEMNAIGVRKILKKFDKRCGYKFTNYYVKTRANHPYSQLRQIFKHAVVGTYLLNLADLQDNKGNYTSIYDHPGLPFQDPIIGSIHQAVDRLTNSTDFLHYLGKHALILPEELPTPSEDHAADEGYHDVTSA</sequence>